<feature type="compositionally biased region" description="Basic residues" evidence="1">
    <location>
        <begin position="59"/>
        <end position="70"/>
    </location>
</feature>
<name>A0ABD1CID7_CULPP</name>
<dbReference type="Proteomes" id="UP001562425">
    <property type="component" value="Unassembled WGS sequence"/>
</dbReference>
<accession>A0ABD1CID7</accession>
<organism evidence="3 4">
    <name type="scientific">Culex pipiens pipiens</name>
    <name type="common">Northern house mosquito</name>
    <dbReference type="NCBI Taxonomy" id="38569"/>
    <lineage>
        <taxon>Eukaryota</taxon>
        <taxon>Metazoa</taxon>
        <taxon>Ecdysozoa</taxon>
        <taxon>Arthropoda</taxon>
        <taxon>Hexapoda</taxon>
        <taxon>Insecta</taxon>
        <taxon>Pterygota</taxon>
        <taxon>Neoptera</taxon>
        <taxon>Endopterygota</taxon>
        <taxon>Diptera</taxon>
        <taxon>Nematocera</taxon>
        <taxon>Culicoidea</taxon>
        <taxon>Culicidae</taxon>
        <taxon>Culicinae</taxon>
        <taxon>Culicini</taxon>
        <taxon>Culex</taxon>
        <taxon>Culex</taxon>
    </lineage>
</organism>
<dbReference type="AlphaFoldDB" id="A0ABD1CID7"/>
<dbReference type="InterPro" id="IPR001202">
    <property type="entry name" value="WW_dom"/>
</dbReference>
<protein>
    <recommendedName>
        <fullName evidence="2">WW domain-containing protein</fullName>
    </recommendedName>
</protein>
<gene>
    <name evidence="3" type="ORF">pipiens_017061</name>
</gene>
<feature type="domain" description="WW" evidence="2">
    <location>
        <begin position="105"/>
        <end position="124"/>
    </location>
</feature>
<evidence type="ECO:0000313" key="4">
    <source>
        <dbReference type="Proteomes" id="UP001562425"/>
    </source>
</evidence>
<proteinExistence type="predicted"/>
<sequence length="124" mass="13639">MNESGPPMNGGAGPTAKPDGKDLSSKMGVNGDNGTDVPDSLMMSPNNGIHHQQQQQQQHQHHHHHHHHNHNQQQQQQLQPPPVNGGGAGFYEQKSEQQEEDDGLGPLPAKWEKAFTDSGEVYFI</sequence>
<reference evidence="3 4" key="1">
    <citation type="submission" date="2024-05" db="EMBL/GenBank/DDBJ databases">
        <title>Culex pipiens pipiens assembly and annotation.</title>
        <authorList>
            <person name="Alout H."/>
            <person name="Durand T."/>
        </authorList>
    </citation>
    <scope>NUCLEOTIDE SEQUENCE [LARGE SCALE GENOMIC DNA]</scope>
    <source>
        <strain evidence="3">HA-2024</strain>
        <tissue evidence="3">Whole body</tissue>
    </source>
</reference>
<dbReference type="PROSITE" id="PS50020">
    <property type="entry name" value="WW_DOMAIN_2"/>
    <property type="match status" value="1"/>
</dbReference>
<evidence type="ECO:0000313" key="3">
    <source>
        <dbReference type="EMBL" id="KAL1376151.1"/>
    </source>
</evidence>
<evidence type="ECO:0000256" key="1">
    <source>
        <dbReference type="SAM" id="MobiDB-lite"/>
    </source>
</evidence>
<evidence type="ECO:0000259" key="2">
    <source>
        <dbReference type="PROSITE" id="PS50020"/>
    </source>
</evidence>
<feature type="non-terminal residue" evidence="3">
    <location>
        <position position="124"/>
    </location>
</feature>
<keyword evidence="4" id="KW-1185">Reference proteome</keyword>
<feature type="region of interest" description="Disordered" evidence="1">
    <location>
        <begin position="1"/>
        <end position="124"/>
    </location>
</feature>
<dbReference type="EMBL" id="JBEHCU010011886">
    <property type="protein sequence ID" value="KAL1376151.1"/>
    <property type="molecule type" value="Genomic_DNA"/>
</dbReference>
<dbReference type="Gene3D" id="2.20.70.10">
    <property type="match status" value="1"/>
</dbReference>
<comment type="caution">
    <text evidence="3">The sequence shown here is derived from an EMBL/GenBank/DDBJ whole genome shotgun (WGS) entry which is preliminary data.</text>
</comment>